<dbReference type="SUPFAM" id="SSF46689">
    <property type="entry name" value="Homeodomain-like"/>
    <property type="match status" value="1"/>
</dbReference>
<dbReference type="EMBL" id="QLMC01000001">
    <property type="protein sequence ID" value="RAK02575.1"/>
    <property type="molecule type" value="Genomic_DNA"/>
</dbReference>
<organism evidence="2 3">
    <name type="scientific">Larkinella arboricola</name>
    <dbReference type="NCBI Taxonomy" id="643671"/>
    <lineage>
        <taxon>Bacteria</taxon>
        <taxon>Pseudomonadati</taxon>
        <taxon>Bacteroidota</taxon>
        <taxon>Cytophagia</taxon>
        <taxon>Cytophagales</taxon>
        <taxon>Spirosomataceae</taxon>
        <taxon>Larkinella</taxon>
    </lineage>
</organism>
<name>A0A327X6K5_LARAB</name>
<proteinExistence type="predicted"/>
<dbReference type="Pfam" id="PF13565">
    <property type="entry name" value="HTH_32"/>
    <property type="match status" value="1"/>
</dbReference>
<reference evidence="2 3" key="1">
    <citation type="submission" date="2018-06" db="EMBL/GenBank/DDBJ databases">
        <title>Genomic Encyclopedia of Archaeal and Bacterial Type Strains, Phase II (KMG-II): from individual species to whole genera.</title>
        <authorList>
            <person name="Goeker M."/>
        </authorList>
    </citation>
    <scope>NUCLEOTIDE SEQUENCE [LARGE SCALE GENOMIC DNA]</scope>
    <source>
        <strain evidence="2 3">DSM 21851</strain>
    </source>
</reference>
<dbReference type="AlphaFoldDB" id="A0A327X6K5"/>
<keyword evidence="1" id="KW-0175">Coiled coil</keyword>
<evidence type="ECO:0000313" key="2">
    <source>
        <dbReference type="EMBL" id="RAK02575.1"/>
    </source>
</evidence>
<feature type="coiled-coil region" evidence="1">
    <location>
        <begin position="5"/>
        <end position="32"/>
    </location>
</feature>
<protein>
    <submittedName>
        <fullName evidence="2">Transposase</fullName>
    </submittedName>
</protein>
<comment type="caution">
    <text evidence="2">The sequence shown here is derived from an EMBL/GenBank/DDBJ whole genome shotgun (WGS) entry which is preliminary data.</text>
</comment>
<dbReference type="Proteomes" id="UP000248790">
    <property type="component" value="Unassembled WGS sequence"/>
</dbReference>
<accession>A0A327X6K5</accession>
<gene>
    <name evidence="2" type="ORF">LX87_00695</name>
</gene>
<dbReference type="RefSeq" id="WP_111626764.1">
    <property type="nucleotide sequence ID" value="NZ_QLMC01000001.1"/>
</dbReference>
<evidence type="ECO:0000256" key="1">
    <source>
        <dbReference type="SAM" id="Coils"/>
    </source>
</evidence>
<keyword evidence="3" id="KW-1185">Reference proteome</keyword>
<evidence type="ECO:0000313" key="3">
    <source>
        <dbReference type="Proteomes" id="UP000248790"/>
    </source>
</evidence>
<dbReference type="OrthoDB" id="1440079at2"/>
<sequence length="141" mass="16658">MRNVKNLTGQQIEQLRQTIRESQNNVLKKRCQCVLYSYYGLTVTELMEMFAVDRRSIYNWMNRWQQDGVQGLQDKPGRGLKPKLNPDDQQHVEKVMKAMKSFPKEPRQVLQQINHQLPKPISQDTLRRFVKKISRLDSMAA</sequence>
<dbReference type="InterPro" id="IPR009057">
    <property type="entry name" value="Homeodomain-like_sf"/>
</dbReference>